<accession>A0ABV2I3S7</accession>
<dbReference type="EMBL" id="JBEPLM010000020">
    <property type="protein sequence ID" value="MET3597168.1"/>
    <property type="molecule type" value="Genomic_DNA"/>
</dbReference>
<gene>
    <name evidence="1" type="ORF">ABID26_006592</name>
</gene>
<reference evidence="1 2" key="1">
    <citation type="submission" date="2024-06" db="EMBL/GenBank/DDBJ databases">
        <title>Genomic Encyclopedia of Type Strains, Phase IV (KMG-IV): sequencing the most valuable type-strain genomes for metagenomic binning, comparative biology and taxonomic classification.</title>
        <authorList>
            <person name="Goeker M."/>
        </authorList>
    </citation>
    <scope>NUCLEOTIDE SEQUENCE [LARGE SCALE GENOMIC DNA]</scope>
    <source>
        <strain evidence="1 2">DSM 29846</strain>
    </source>
</reference>
<evidence type="ECO:0000313" key="1">
    <source>
        <dbReference type="EMBL" id="MET3597168.1"/>
    </source>
</evidence>
<evidence type="ECO:0000313" key="2">
    <source>
        <dbReference type="Proteomes" id="UP001549036"/>
    </source>
</evidence>
<protein>
    <recommendedName>
        <fullName evidence="3">Hemerythrin-like domain-containing protein</fullName>
    </recommendedName>
</protein>
<comment type="caution">
    <text evidence="1">The sequence shown here is derived from an EMBL/GenBank/DDBJ whole genome shotgun (WGS) entry which is preliminary data.</text>
</comment>
<evidence type="ECO:0008006" key="3">
    <source>
        <dbReference type="Google" id="ProtNLM"/>
    </source>
</evidence>
<dbReference type="RefSeq" id="WP_354417666.1">
    <property type="nucleotide sequence ID" value="NZ_JBEPLM010000020.1"/>
</dbReference>
<proteinExistence type="predicted"/>
<keyword evidence="2" id="KW-1185">Reference proteome</keyword>
<organism evidence="1 2">
    <name type="scientific">Mesorhizobium shonense</name>
    <dbReference type="NCBI Taxonomy" id="1209948"/>
    <lineage>
        <taxon>Bacteria</taxon>
        <taxon>Pseudomonadati</taxon>
        <taxon>Pseudomonadota</taxon>
        <taxon>Alphaproteobacteria</taxon>
        <taxon>Hyphomicrobiales</taxon>
        <taxon>Phyllobacteriaceae</taxon>
        <taxon>Mesorhizobium</taxon>
    </lineage>
</organism>
<sequence length="68" mass="7989">MALVDEIEMARRHVHEGERHLRRQHQLIAGLDEKGLPTDDAMNFLHLLEDMQAMHREHLSRLLRKAGD</sequence>
<dbReference type="Proteomes" id="UP001549036">
    <property type="component" value="Unassembled WGS sequence"/>
</dbReference>
<name>A0ABV2I3S7_9HYPH</name>